<keyword evidence="3" id="KW-1185">Reference proteome</keyword>
<evidence type="ECO:0000313" key="3">
    <source>
        <dbReference type="Proteomes" id="UP001329825"/>
    </source>
</evidence>
<protein>
    <recommendedName>
        <fullName evidence="4">Bromodomain associated domain-containing protein</fullName>
    </recommendedName>
</protein>
<dbReference type="EMBL" id="CP141882">
    <property type="protein sequence ID" value="WRT65130.1"/>
    <property type="molecule type" value="Genomic_DNA"/>
</dbReference>
<accession>A0ABZ1CU17</accession>
<gene>
    <name evidence="2" type="ORF">IL334_002072</name>
</gene>
<dbReference type="GeneID" id="87954203"/>
<organism evidence="2 3">
    <name type="scientific">Kwoniella shivajii</name>
    <dbReference type="NCBI Taxonomy" id="564305"/>
    <lineage>
        <taxon>Eukaryota</taxon>
        <taxon>Fungi</taxon>
        <taxon>Dikarya</taxon>
        <taxon>Basidiomycota</taxon>
        <taxon>Agaricomycotina</taxon>
        <taxon>Tremellomycetes</taxon>
        <taxon>Tremellales</taxon>
        <taxon>Cryptococcaceae</taxon>
        <taxon>Kwoniella</taxon>
    </lineage>
</organism>
<name>A0ABZ1CU17_9TREE</name>
<feature type="region of interest" description="Disordered" evidence="1">
    <location>
        <begin position="227"/>
        <end position="256"/>
    </location>
</feature>
<dbReference type="RefSeq" id="XP_062789870.1">
    <property type="nucleotide sequence ID" value="XM_062933819.1"/>
</dbReference>
<dbReference type="Gene3D" id="1.10.20.10">
    <property type="entry name" value="Histone, subunit A"/>
    <property type="match status" value="1"/>
</dbReference>
<dbReference type="Proteomes" id="UP001329825">
    <property type="component" value="Chromosome 2"/>
</dbReference>
<sequence length="256" mass="28437">MSTLRSLPTATSSKYVPPDAPQAYLRQVVVHMLLKRGFEGAEAGALAEIERLLEHHITNTFEDSVEYAHLSARKDVNAIDLLSAQENSGWGVKRMKRESKRKRGKALSIHFNPSPPPSPTLQSLSSIIQDDYEPSDNQYQDLKPDVSNIHTVKGRKLPYGQDWTPILPDKWTLISPSSDDDIVKDETHDQPVQVTSALLDFIKLTATERGDIPPELGVVDYRRAGTKDDASMSNQQGNVRGKAGKRKWGVKGVSVK</sequence>
<dbReference type="CDD" id="cd00076">
    <property type="entry name" value="HFD_SF"/>
    <property type="match status" value="1"/>
</dbReference>
<proteinExistence type="predicted"/>
<evidence type="ECO:0000313" key="2">
    <source>
        <dbReference type="EMBL" id="WRT65130.1"/>
    </source>
</evidence>
<reference evidence="2 3" key="1">
    <citation type="submission" date="2024-01" db="EMBL/GenBank/DDBJ databases">
        <title>Comparative genomics of Cryptococcus and Kwoniella reveals pathogenesis evolution and contrasting modes of karyotype evolution via chromosome fusion or intercentromeric recombination.</title>
        <authorList>
            <person name="Coelho M.A."/>
            <person name="David-Palma M."/>
            <person name="Shea T."/>
            <person name="Bowers K."/>
            <person name="McGinley-Smith S."/>
            <person name="Mohammad A.W."/>
            <person name="Gnirke A."/>
            <person name="Yurkov A.M."/>
            <person name="Nowrousian M."/>
            <person name="Sun S."/>
            <person name="Cuomo C.A."/>
            <person name="Heitman J."/>
        </authorList>
    </citation>
    <scope>NUCLEOTIDE SEQUENCE [LARGE SCALE GENOMIC DNA]</scope>
    <source>
        <strain evidence="2">CBS 11374</strain>
    </source>
</reference>
<dbReference type="InterPro" id="IPR009072">
    <property type="entry name" value="Histone-fold"/>
</dbReference>
<evidence type="ECO:0008006" key="4">
    <source>
        <dbReference type="Google" id="ProtNLM"/>
    </source>
</evidence>
<evidence type="ECO:0000256" key="1">
    <source>
        <dbReference type="SAM" id="MobiDB-lite"/>
    </source>
</evidence>